<keyword evidence="1" id="KW-0472">Membrane</keyword>
<name>A0A6M2E2B2_XENCH</name>
<feature type="transmembrane region" description="Helical" evidence="1">
    <location>
        <begin position="69"/>
        <end position="89"/>
    </location>
</feature>
<keyword evidence="1" id="KW-0812">Transmembrane</keyword>
<organism evidence="2">
    <name type="scientific">Xenopsylla cheopis</name>
    <name type="common">Oriental rat flea</name>
    <name type="synonym">Pulex cheopis</name>
    <dbReference type="NCBI Taxonomy" id="163159"/>
    <lineage>
        <taxon>Eukaryota</taxon>
        <taxon>Metazoa</taxon>
        <taxon>Ecdysozoa</taxon>
        <taxon>Arthropoda</taxon>
        <taxon>Hexapoda</taxon>
        <taxon>Insecta</taxon>
        <taxon>Pterygota</taxon>
        <taxon>Neoptera</taxon>
        <taxon>Endopterygota</taxon>
        <taxon>Siphonaptera</taxon>
        <taxon>Pulicidae</taxon>
        <taxon>Xenopsyllinae</taxon>
        <taxon>Xenopsylla</taxon>
    </lineage>
</organism>
<keyword evidence="1" id="KW-1133">Transmembrane helix</keyword>
<dbReference type="EMBL" id="GIIL01007775">
    <property type="protein sequence ID" value="NOV51501.1"/>
    <property type="molecule type" value="Transcribed_RNA"/>
</dbReference>
<evidence type="ECO:0000313" key="2">
    <source>
        <dbReference type="EMBL" id="NOV51501.1"/>
    </source>
</evidence>
<reference evidence="2" key="1">
    <citation type="submission" date="2020-03" db="EMBL/GenBank/DDBJ databases">
        <title>Transcriptomic Profiling of the Digestive Tract of the Rat Flea, Xenopsylla cheopis, Following Blood Feeding and Infection with Yersinia pestis.</title>
        <authorList>
            <person name="Bland D.M."/>
            <person name="Martens C.A."/>
            <person name="Virtaneva K."/>
            <person name="Kanakabandi K."/>
            <person name="Long D."/>
            <person name="Rosenke R."/>
            <person name="Saturday G.A."/>
            <person name="Hoyt F.H."/>
            <person name="Bruno D.P."/>
            <person name="Ribeiro J.M.C."/>
            <person name="Hinnebusch J."/>
        </authorList>
    </citation>
    <scope>NUCLEOTIDE SEQUENCE</scope>
</reference>
<evidence type="ECO:0000256" key="1">
    <source>
        <dbReference type="SAM" id="Phobius"/>
    </source>
</evidence>
<dbReference type="AlphaFoldDB" id="A0A6M2E2B2"/>
<sequence>MLSSSIAFFLFISLITLTTSDFSMHIVIHIYQLLLLNINFFLLLRLIEFSYALFPHVENFLVIHDDCTIFILYSVSFCSFVLCPFHIFGRLEHQV</sequence>
<protein>
    <submittedName>
        <fullName evidence="2">Putative product</fullName>
    </submittedName>
</protein>
<accession>A0A6M2E2B2</accession>
<feature type="transmembrane region" description="Helical" evidence="1">
    <location>
        <begin position="34"/>
        <end position="54"/>
    </location>
</feature>
<proteinExistence type="predicted"/>
<feature type="transmembrane region" description="Helical" evidence="1">
    <location>
        <begin position="6"/>
        <end position="27"/>
    </location>
</feature>